<comment type="caution">
    <text evidence="10">The sequence shown here is derived from an EMBL/GenBank/DDBJ whole genome shotgun (WGS) entry which is preliminary data.</text>
</comment>
<dbReference type="Pfam" id="PF02518">
    <property type="entry name" value="HATPase_c"/>
    <property type="match status" value="1"/>
</dbReference>
<reference evidence="10 11" key="1">
    <citation type="journal article" date="2011" name="J. Bacteriol.">
        <title>Genome sequence of Methyloversatilis universalis FAM5T, a methylotrophic representative of the order Rhodocyclales.</title>
        <authorList>
            <person name="Kittichotirat W."/>
            <person name="Good N.M."/>
            <person name="Hall R."/>
            <person name="Bringel F."/>
            <person name="Lajus A."/>
            <person name="Medigue C."/>
            <person name="Smalley N.E."/>
            <person name="Beck D."/>
            <person name="Bumgarner R."/>
            <person name="Vuilleumier S."/>
            <person name="Kalyuzhnaya M.G."/>
        </authorList>
    </citation>
    <scope>NUCLEOTIDE SEQUENCE [LARGE SCALE GENOMIC DNA]</scope>
    <source>
        <strain evidence="11">ATCC BAA-1314 / JCM 13912 / FAM5</strain>
    </source>
</reference>
<dbReference type="eggNOG" id="COG4585">
    <property type="taxonomic scope" value="Bacteria"/>
</dbReference>
<feature type="transmembrane region" description="Helical" evidence="7">
    <location>
        <begin position="324"/>
        <end position="343"/>
    </location>
</feature>
<dbReference type="InterPro" id="IPR050482">
    <property type="entry name" value="Sensor_HK_TwoCompSys"/>
</dbReference>
<gene>
    <name evidence="10" type="ORF">METUNv1_02811</name>
</gene>
<dbReference type="GO" id="GO:0000160">
    <property type="term" value="P:phosphorelay signal transduction system"/>
    <property type="evidence" value="ECO:0007669"/>
    <property type="project" value="UniProtKB-KW"/>
</dbReference>
<keyword evidence="5" id="KW-0902">Two-component regulatory system</keyword>
<dbReference type="InterPro" id="IPR003594">
    <property type="entry name" value="HATPase_dom"/>
</dbReference>
<keyword evidence="11" id="KW-1185">Reference proteome</keyword>
<dbReference type="OrthoDB" id="9811306at2"/>
<feature type="transmembrane region" description="Helical" evidence="7">
    <location>
        <begin position="297"/>
        <end position="317"/>
    </location>
</feature>
<organism evidence="10 11">
    <name type="scientific">Methyloversatilis universalis (strain ATCC BAA-1314 / DSM 25237 / JCM 13912 / CCUG 52030 / FAM5)</name>
    <dbReference type="NCBI Taxonomy" id="1000565"/>
    <lineage>
        <taxon>Bacteria</taxon>
        <taxon>Pseudomonadati</taxon>
        <taxon>Pseudomonadota</taxon>
        <taxon>Betaproteobacteria</taxon>
        <taxon>Nitrosomonadales</taxon>
        <taxon>Sterolibacteriaceae</taxon>
        <taxon>Methyloversatilis</taxon>
    </lineage>
</organism>
<proteinExistence type="predicted"/>
<accession>F5RET6</accession>
<keyword evidence="3" id="KW-0808">Transferase</keyword>
<keyword evidence="8" id="KW-0732">Signal</keyword>
<comment type="catalytic activity">
    <reaction evidence="1">
        <text>ATP + protein L-histidine = ADP + protein N-phospho-L-histidine.</text>
        <dbReference type="EC" id="2.7.13.3"/>
    </reaction>
</comment>
<dbReference type="STRING" id="1000565.METUNv1_02811"/>
<sequence length="623" mass="68590">MNLLRLALFCLLSAAAAVRADFPVITLERADFVVAPLTARDAVPPPDRADWQPQALPDAWRDSHPELHTSGWYRFRFMVTPGDDPLQAVFLPKLGLNAAVWLNGVFIGDGGRFDDPISRNWNRPLLFLVPPGTLKPGANALYIHVRGHAYTQASLHPLKIGPDSVLRPIYEREHFLRITLNQTASLLIASVGVLMLALWLQRRQDTAYAWFAASALVWAAQSVNLYVRDVPFTTAQWEVLINASFQVFSALLMVSLLRFAEAGGRPLIPALMLSALLGPLTMWLAPDAQAIRVSAFWHLYTLAGAAATLAFLLRAAIRWHNRDARLLVGALGVVVVLAAHDWLMHSRHLLPGGHHLLLDDVYLLHYGAPLLFLAVGLIMTSRFVRVLNEFERLNEELEARVRLKHAQLEQTFARVREMEMEQAVTDERERIYRDLHDDVGAKLLSLVYRAGSPSAADLARSALQDLRDVVSRSGSDRFRMDEVAADWRAECEKRLAEAAIPLDWSQYGALGEVELSQPQVLNVGRVLREAVTNVIRHAQAGGVWIELGSDGHRLALRVCDDGVGLKDGEPAAATPGSGPGGRGLRNMDARAARLGGVLLRRQAPQGGLEVLLELPLAASPAAA</sequence>
<dbReference type="Gene3D" id="2.60.120.260">
    <property type="entry name" value="Galactose-binding domain-like"/>
    <property type="match status" value="1"/>
</dbReference>
<dbReference type="CDD" id="cd16917">
    <property type="entry name" value="HATPase_UhpB-NarQ-NarX-like"/>
    <property type="match status" value="1"/>
</dbReference>
<evidence type="ECO:0000256" key="6">
    <source>
        <dbReference type="SAM" id="MobiDB-lite"/>
    </source>
</evidence>
<feature type="domain" description="Histidine kinase/HSP90-like ATPase" evidence="9">
    <location>
        <begin position="523"/>
        <end position="617"/>
    </location>
</feature>
<feature type="signal peptide" evidence="8">
    <location>
        <begin position="1"/>
        <end position="20"/>
    </location>
</feature>
<dbReference type="Gene3D" id="3.30.565.10">
    <property type="entry name" value="Histidine kinase-like ATPase, C-terminal domain"/>
    <property type="match status" value="1"/>
</dbReference>
<dbReference type="Proteomes" id="UP000005019">
    <property type="component" value="Unassembled WGS sequence"/>
</dbReference>
<evidence type="ECO:0000313" key="11">
    <source>
        <dbReference type="Proteomes" id="UP000005019"/>
    </source>
</evidence>
<dbReference type="InterPro" id="IPR008979">
    <property type="entry name" value="Galactose-bd-like_sf"/>
</dbReference>
<feature type="transmembrane region" description="Helical" evidence="7">
    <location>
        <begin position="207"/>
        <end position="227"/>
    </location>
</feature>
<evidence type="ECO:0000256" key="4">
    <source>
        <dbReference type="ARBA" id="ARBA00022777"/>
    </source>
</evidence>
<name>F5RET6_METUF</name>
<dbReference type="PANTHER" id="PTHR24421">
    <property type="entry name" value="NITRATE/NITRITE SENSOR PROTEIN NARX-RELATED"/>
    <property type="match status" value="1"/>
</dbReference>
<evidence type="ECO:0000256" key="3">
    <source>
        <dbReference type="ARBA" id="ARBA00022679"/>
    </source>
</evidence>
<feature type="chain" id="PRO_5003327200" description="histidine kinase" evidence="8">
    <location>
        <begin position="21"/>
        <end position="623"/>
    </location>
</feature>
<feature type="transmembrane region" description="Helical" evidence="7">
    <location>
        <begin position="267"/>
        <end position="285"/>
    </location>
</feature>
<evidence type="ECO:0000256" key="1">
    <source>
        <dbReference type="ARBA" id="ARBA00000085"/>
    </source>
</evidence>
<dbReference type="RefSeq" id="WP_008062781.1">
    <property type="nucleotide sequence ID" value="NZ_AFHG01000052.1"/>
</dbReference>
<feature type="transmembrane region" description="Helical" evidence="7">
    <location>
        <begin position="239"/>
        <end position="260"/>
    </location>
</feature>
<dbReference type="EMBL" id="AFHG01000052">
    <property type="protein sequence ID" value="EGK71417.1"/>
    <property type="molecule type" value="Genomic_DNA"/>
</dbReference>
<evidence type="ECO:0000256" key="2">
    <source>
        <dbReference type="ARBA" id="ARBA00012438"/>
    </source>
</evidence>
<feature type="region of interest" description="Disordered" evidence="6">
    <location>
        <begin position="567"/>
        <end position="586"/>
    </location>
</feature>
<dbReference type="SUPFAM" id="SSF55874">
    <property type="entry name" value="ATPase domain of HSP90 chaperone/DNA topoisomerase II/histidine kinase"/>
    <property type="match status" value="1"/>
</dbReference>
<dbReference type="EC" id="2.7.13.3" evidence="2"/>
<evidence type="ECO:0000259" key="9">
    <source>
        <dbReference type="Pfam" id="PF02518"/>
    </source>
</evidence>
<dbReference type="GO" id="GO:0004673">
    <property type="term" value="F:protein histidine kinase activity"/>
    <property type="evidence" value="ECO:0007669"/>
    <property type="project" value="UniProtKB-EC"/>
</dbReference>
<dbReference type="PANTHER" id="PTHR24421:SF10">
    <property type="entry name" value="NITRATE_NITRITE SENSOR PROTEIN NARQ"/>
    <property type="match status" value="1"/>
</dbReference>
<dbReference type="Gene3D" id="1.20.5.1930">
    <property type="match status" value="1"/>
</dbReference>
<keyword evidence="4 10" id="KW-0418">Kinase</keyword>
<dbReference type="SUPFAM" id="SSF49785">
    <property type="entry name" value="Galactose-binding domain-like"/>
    <property type="match status" value="1"/>
</dbReference>
<keyword evidence="7" id="KW-1133">Transmembrane helix</keyword>
<feature type="transmembrane region" description="Helical" evidence="7">
    <location>
        <begin position="183"/>
        <end position="200"/>
    </location>
</feature>
<dbReference type="InterPro" id="IPR036890">
    <property type="entry name" value="HATPase_C_sf"/>
</dbReference>
<evidence type="ECO:0000256" key="8">
    <source>
        <dbReference type="SAM" id="SignalP"/>
    </source>
</evidence>
<evidence type="ECO:0000256" key="5">
    <source>
        <dbReference type="ARBA" id="ARBA00023012"/>
    </source>
</evidence>
<evidence type="ECO:0000256" key="7">
    <source>
        <dbReference type="SAM" id="Phobius"/>
    </source>
</evidence>
<evidence type="ECO:0000313" key="10">
    <source>
        <dbReference type="EMBL" id="EGK71417.1"/>
    </source>
</evidence>
<feature type="transmembrane region" description="Helical" evidence="7">
    <location>
        <begin position="363"/>
        <end position="384"/>
    </location>
</feature>
<keyword evidence="7" id="KW-0812">Transmembrane</keyword>
<dbReference type="AlphaFoldDB" id="F5RET6"/>
<keyword evidence="7" id="KW-0472">Membrane</keyword>
<protein>
    <recommendedName>
        <fullName evidence="2">histidine kinase</fullName>
        <ecNumber evidence="2">2.7.13.3</ecNumber>
    </recommendedName>
</protein>